<dbReference type="KEGG" id="ria:C7V51_06845"/>
<evidence type="ECO:0000313" key="1">
    <source>
        <dbReference type="EMBL" id="AZZ55633.1"/>
    </source>
</evidence>
<accession>A0AAD1EM37</accession>
<gene>
    <name evidence="1" type="ORF">C7V51_06845</name>
</gene>
<dbReference type="Pfam" id="PF14099">
    <property type="entry name" value="Polysacc_lyase"/>
    <property type="match status" value="1"/>
</dbReference>
<evidence type="ECO:0000313" key="2">
    <source>
        <dbReference type="Proteomes" id="UP000283946"/>
    </source>
</evidence>
<dbReference type="InterPro" id="IPR025975">
    <property type="entry name" value="Polysacc_lyase"/>
</dbReference>
<sequence length="784" mass="83775">MENLPHLRSPISRRTLVRGALTGAAAVAATSAVTGGGSPASAAALPSVTMTFNDATPMCWVNDVATPYEPWISTSDPNILGGGTGLKVFRSSANILRDSATFTNSLTPTTRSWQSHSSSTKRVISISGDGSAITFGMKAVTKDPGGYGGFRSVETIDGRVDVTATIGMSNVAAGEVYEAFFAWFDPTNGSFSDPCTVYRTKDEEASTRISMRMNKPGGPRRLVIGIYPNHREVSLDSEPYLSVANLMVTRAEQLPNPRFVDDGTGSPTGWTVHDPNASAHVTKFDSTSFTVASKRSTTVPTSFGGLRGTSPFDPQSAVLVQARVALNGVPASSDATIMAGWWDAGTNTISVKTPLFAASAVRTKPQSSNIDTPSEWPCAATLPAPEGQRTLVLFVESRDQSALPDATVEMRVKDLTMTASPMSGWESNYQGPYTKTSWSRTAPSLRCPDGQYTFFAKVRKNVGTSSDDQNEWITAEVDAVGGNGIDLSKALEGSWRVWQVTAIPSSDKAEVAKQIRGLGTPALTNVPNDNPVGALRTARHVMVNTFSQVGSAQPSSIRTALDRNFTNFTLVQGDVAPRDNAVDQRRAEIRADLPLGPYSTPIWTSFSIRLNKQMQRGFCITGQWHCVGDKGDSSHYSPDLSLVLAKHPTGTWAQVTARSDGGFADYSSNSKPPTLIENNIGAPTPLETGSWYNVVISSTFSRSGGGSVRWWLNGVEISDPNAQIPVGYSRTEGLGFMYGAYTSGTNGDVADPETNKVDLDFANVEFGTGDLSARITRPRPVPVA</sequence>
<dbReference type="InterPro" id="IPR006311">
    <property type="entry name" value="TAT_signal"/>
</dbReference>
<dbReference type="Proteomes" id="UP000283946">
    <property type="component" value="Chromosome"/>
</dbReference>
<proteinExistence type="predicted"/>
<reference evidence="1 2" key="1">
    <citation type="submission" date="2018-03" db="EMBL/GenBank/DDBJ databases">
        <title>Bacteriophage NCPPB3778 and a type I-E CRISPR drive the evolution of the US Biological Select Agent, Rathayibacter toxicus.</title>
        <authorList>
            <person name="Davis E.W.II."/>
            <person name="Tabima J.F."/>
            <person name="Weisberg A.J."/>
            <person name="Dantas Lopes L."/>
            <person name="Wiseman M.S."/>
            <person name="Wiseman M.S."/>
            <person name="Pupko T."/>
            <person name="Belcher M.S."/>
            <person name="Sechler A.J."/>
            <person name="Tancos M.A."/>
            <person name="Schroeder B.K."/>
            <person name="Murray T.D."/>
            <person name="Luster D.G."/>
            <person name="Schneider W.L."/>
            <person name="Rogers E."/>
            <person name="Andreote F.D."/>
            <person name="Grunwald N.J."/>
            <person name="Putnam M.L."/>
            <person name="Chang J.H."/>
        </authorList>
    </citation>
    <scope>NUCLEOTIDE SEQUENCE [LARGE SCALE GENOMIC DNA]</scope>
    <source>
        <strain evidence="1 2">NCCPB 2253</strain>
    </source>
</reference>
<dbReference type="AlphaFoldDB" id="A0AAD1EM37"/>
<dbReference type="Gene3D" id="2.60.120.200">
    <property type="match status" value="1"/>
</dbReference>
<organism evidence="1 2">
    <name type="scientific">Rathayibacter iranicus</name>
    <dbReference type="NCBI Taxonomy" id="59737"/>
    <lineage>
        <taxon>Bacteria</taxon>
        <taxon>Bacillati</taxon>
        <taxon>Actinomycetota</taxon>
        <taxon>Actinomycetes</taxon>
        <taxon>Micrococcales</taxon>
        <taxon>Microbacteriaceae</taxon>
        <taxon>Rathayibacter</taxon>
    </lineage>
</organism>
<protein>
    <submittedName>
        <fullName evidence="1">Uncharacterized protein</fullName>
    </submittedName>
</protein>
<dbReference type="EMBL" id="CP028130">
    <property type="protein sequence ID" value="AZZ55633.1"/>
    <property type="molecule type" value="Genomic_DNA"/>
</dbReference>
<name>A0AAD1EM37_9MICO</name>
<dbReference type="PROSITE" id="PS51318">
    <property type="entry name" value="TAT"/>
    <property type="match status" value="1"/>
</dbReference>
<dbReference type="RefSeq" id="WP_104264357.1">
    <property type="nucleotide sequence ID" value="NZ_CP028130.1"/>
</dbReference>